<dbReference type="KEGG" id="hoh:Hoch_1170"/>
<dbReference type="EMBL" id="KU523541">
    <property type="protein sequence ID" value="AMM72005.1"/>
    <property type="molecule type" value="Genomic_DNA"/>
</dbReference>
<dbReference type="Proteomes" id="UP000001880">
    <property type="component" value="Chromosome"/>
</dbReference>
<keyword evidence="2" id="KW-0489">Methyltransferase</keyword>
<dbReference type="RefSeq" id="WP_012826348.1">
    <property type="nucleotide sequence ID" value="NC_013440.1"/>
</dbReference>
<dbReference type="OrthoDB" id="507855at2"/>
<name>D0LS40_HALO1</name>
<keyword evidence="4" id="KW-1185">Reference proteome</keyword>
<dbReference type="InterPro" id="IPR029063">
    <property type="entry name" value="SAM-dependent_MTases_sf"/>
</dbReference>
<dbReference type="InterPro" id="IPR016584">
    <property type="entry name" value="MeTrfase_VrtF"/>
</dbReference>
<dbReference type="AlphaFoldDB" id="D0LS40"/>
<evidence type="ECO:0000259" key="1">
    <source>
        <dbReference type="Pfam" id="PF08242"/>
    </source>
</evidence>
<proteinExistence type="predicted"/>
<dbReference type="PIRSF" id="PIRSF011491">
    <property type="entry name" value="Mtase_YbcY_prd"/>
    <property type="match status" value="1"/>
</dbReference>
<dbReference type="GO" id="GO:0032259">
    <property type="term" value="P:methylation"/>
    <property type="evidence" value="ECO:0007669"/>
    <property type="project" value="UniProtKB-KW"/>
</dbReference>
<dbReference type="Gene3D" id="3.40.50.150">
    <property type="entry name" value="Vaccinia Virus protein VP39"/>
    <property type="match status" value="1"/>
</dbReference>
<keyword evidence="2" id="KW-0808">Transferase</keyword>
<gene>
    <name evidence="3" type="primary">hliD</name>
    <name evidence="2" type="ordered locus">Hoch_1170</name>
</gene>
<dbReference type="HOGENOM" id="CLU_046029_0_0_7"/>
<dbReference type="EMBL" id="CP001804">
    <property type="protein sequence ID" value="ACY13737.1"/>
    <property type="molecule type" value="Genomic_DNA"/>
</dbReference>
<dbReference type="InterPro" id="IPR013217">
    <property type="entry name" value="Methyltransf_12"/>
</dbReference>
<evidence type="ECO:0000313" key="2">
    <source>
        <dbReference type="EMBL" id="ACY13737.1"/>
    </source>
</evidence>
<sequence length="217" mass="24811">MQTSAKENISHRAYVKKHLKTYDLVLRHGIGIMWGCSSQRVLQFYNRHVSSNHLDVGVGSGYFVDRCEFPTEQPRLYLMDSNPDPLVFAAERLQRYRPTCLTTNILEPIDFPDEPFQSIALCNMLHCLPGDMWAQEKVLRHLRELLVDGGVLFGSTVLNVGVDHNWLGRRFLDRFNERGVLDNLQDSRSDLEGVLNANFARSDVKLVGRTALFAAYK</sequence>
<reference evidence="2 4" key="1">
    <citation type="journal article" date="2010" name="Stand. Genomic Sci.">
        <title>Complete genome sequence of Haliangium ochraceum type strain (SMP-2).</title>
        <authorList>
            <consortium name="US DOE Joint Genome Institute (JGI-PGF)"/>
            <person name="Ivanova N."/>
            <person name="Daum C."/>
            <person name="Lang E."/>
            <person name="Abt B."/>
            <person name="Kopitz M."/>
            <person name="Saunders E."/>
            <person name="Lapidus A."/>
            <person name="Lucas S."/>
            <person name="Glavina Del Rio T."/>
            <person name="Nolan M."/>
            <person name="Tice H."/>
            <person name="Copeland A."/>
            <person name="Cheng J.F."/>
            <person name="Chen F."/>
            <person name="Bruce D."/>
            <person name="Goodwin L."/>
            <person name="Pitluck S."/>
            <person name="Mavromatis K."/>
            <person name="Pati A."/>
            <person name="Mikhailova N."/>
            <person name="Chen A."/>
            <person name="Palaniappan K."/>
            <person name="Land M."/>
            <person name="Hauser L."/>
            <person name="Chang Y.J."/>
            <person name="Jeffries C.D."/>
            <person name="Detter J.C."/>
            <person name="Brettin T."/>
            <person name="Rohde M."/>
            <person name="Goker M."/>
            <person name="Bristow J."/>
            <person name="Markowitz V."/>
            <person name="Eisen J.A."/>
            <person name="Hugenholtz P."/>
            <person name="Kyrpides N.C."/>
            <person name="Klenk H.P."/>
        </authorList>
    </citation>
    <scope>NUCLEOTIDE SEQUENCE [LARGE SCALE GENOMIC DNA]</scope>
    <source>
        <strain evidence="2">DSM 14365</strain>
        <strain evidence="4">DSM 14365 / CIP 107738 / JCM 11303 / AJ 13395 / SMP-2</strain>
    </source>
</reference>
<reference evidence="3" key="2">
    <citation type="journal article" date="2016" name="Sci. Rep.">
        <title>Heterologous Production of the Marine Myxobacterial Antibiotic Haliangicin and Its Unnatural Analogues Generated by Engineering of the Biochemical Pathway.</title>
        <authorList>
            <person name="Sun Y."/>
            <person name="Feng Z."/>
            <person name="Tomura T."/>
            <person name="Suzuki A."/>
            <person name="Miyano S."/>
            <person name="Tsuge T."/>
            <person name="Mori H."/>
            <person name="Suh J.W."/>
            <person name="Iizuka T."/>
            <person name="Fudou R."/>
            <person name="Ojika M."/>
        </authorList>
    </citation>
    <scope>NUCLEOTIDE SEQUENCE</scope>
    <source>
        <strain evidence="3">SMP-2</strain>
    </source>
</reference>
<accession>D0LS40</accession>
<dbReference type="eggNOG" id="COG2226">
    <property type="taxonomic scope" value="Bacteria"/>
</dbReference>
<dbReference type="GO" id="GO:0008168">
    <property type="term" value="F:methyltransferase activity"/>
    <property type="evidence" value="ECO:0007669"/>
    <property type="project" value="UniProtKB-KW"/>
</dbReference>
<protein>
    <submittedName>
        <fullName evidence="2">Methyltransferase type 12</fullName>
    </submittedName>
    <submittedName>
        <fullName evidence="3">O-methyltransferase</fullName>
    </submittedName>
</protein>
<dbReference type="SUPFAM" id="SSF53335">
    <property type="entry name" value="S-adenosyl-L-methionine-dependent methyltransferases"/>
    <property type="match status" value="1"/>
</dbReference>
<evidence type="ECO:0000313" key="3">
    <source>
        <dbReference type="EMBL" id="AMM72005.1"/>
    </source>
</evidence>
<dbReference type="STRING" id="502025.Hoch_1170"/>
<feature type="domain" description="Methyltransferase type 12" evidence="1">
    <location>
        <begin position="54"/>
        <end position="152"/>
    </location>
</feature>
<dbReference type="Pfam" id="PF08242">
    <property type="entry name" value="Methyltransf_12"/>
    <property type="match status" value="1"/>
</dbReference>
<evidence type="ECO:0000313" key="4">
    <source>
        <dbReference type="Proteomes" id="UP000001880"/>
    </source>
</evidence>
<dbReference type="CDD" id="cd02440">
    <property type="entry name" value="AdoMet_MTases"/>
    <property type="match status" value="1"/>
</dbReference>
<organism evidence="2 4">
    <name type="scientific">Haliangium ochraceum (strain DSM 14365 / JCM 11303 / SMP-2)</name>
    <dbReference type="NCBI Taxonomy" id="502025"/>
    <lineage>
        <taxon>Bacteria</taxon>
        <taxon>Pseudomonadati</taxon>
        <taxon>Myxococcota</taxon>
        <taxon>Polyangia</taxon>
        <taxon>Haliangiales</taxon>
        <taxon>Kofleriaceae</taxon>
        <taxon>Haliangium</taxon>
    </lineage>
</organism>